<reference evidence="2" key="1">
    <citation type="submission" date="2023-02" db="EMBL/GenBank/DDBJ databases">
        <title>Genome of toxic invasive species Heracleum sosnowskyi carries increased number of genes despite the absence of recent whole-genome duplications.</title>
        <authorList>
            <person name="Schelkunov M."/>
            <person name="Shtratnikova V."/>
            <person name="Makarenko M."/>
            <person name="Klepikova A."/>
            <person name="Omelchenko D."/>
            <person name="Novikova G."/>
            <person name="Obukhova E."/>
            <person name="Bogdanov V."/>
            <person name="Penin A."/>
            <person name="Logacheva M."/>
        </authorList>
    </citation>
    <scope>NUCLEOTIDE SEQUENCE</scope>
    <source>
        <strain evidence="2">Hsosn_3</strain>
        <tissue evidence="2">Leaf</tissue>
    </source>
</reference>
<dbReference type="Proteomes" id="UP001237642">
    <property type="component" value="Unassembled WGS sequence"/>
</dbReference>
<keyword evidence="1" id="KW-0732">Signal</keyword>
<name>A0AAD8HW14_9APIA</name>
<dbReference type="AlphaFoldDB" id="A0AAD8HW14"/>
<feature type="chain" id="PRO_5042076123" evidence="1">
    <location>
        <begin position="20"/>
        <end position="115"/>
    </location>
</feature>
<evidence type="ECO:0000313" key="3">
    <source>
        <dbReference type="Proteomes" id="UP001237642"/>
    </source>
</evidence>
<comment type="caution">
    <text evidence="2">The sequence shown here is derived from an EMBL/GenBank/DDBJ whole genome shotgun (WGS) entry which is preliminary data.</text>
</comment>
<feature type="signal peptide" evidence="1">
    <location>
        <begin position="1"/>
        <end position="19"/>
    </location>
</feature>
<keyword evidence="3" id="KW-1185">Reference proteome</keyword>
<sequence length="115" mass="12914">MTPLTLSSILLFRIPQLNSDPNHPTSQLVVPISLSSNHALPFILYAYSVLPGIEQSAQSYFAWINCHGLNTVVPCDAYVCSLRRPSIKAYARAYYGRLEQESITLFEYSCTLAER</sequence>
<dbReference type="EMBL" id="JAUIZM010000007">
    <property type="protein sequence ID" value="KAK1373482.1"/>
    <property type="molecule type" value="Genomic_DNA"/>
</dbReference>
<organism evidence="2 3">
    <name type="scientific">Heracleum sosnowskyi</name>
    <dbReference type="NCBI Taxonomy" id="360622"/>
    <lineage>
        <taxon>Eukaryota</taxon>
        <taxon>Viridiplantae</taxon>
        <taxon>Streptophyta</taxon>
        <taxon>Embryophyta</taxon>
        <taxon>Tracheophyta</taxon>
        <taxon>Spermatophyta</taxon>
        <taxon>Magnoliopsida</taxon>
        <taxon>eudicotyledons</taxon>
        <taxon>Gunneridae</taxon>
        <taxon>Pentapetalae</taxon>
        <taxon>asterids</taxon>
        <taxon>campanulids</taxon>
        <taxon>Apiales</taxon>
        <taxon>Apiaceae</taxon>
        <taxon>Apioideae</taxon>
        <taxon>apioid superclade</taxon>
        <taxon>Tordylieae</taxon>
        <taxon>Tordyliinae</taxon>
        <taxon>Heracleum</taxon>
    </lineage>
</organism>
<proteinExistence type="predicted"/>
<gene>
    <name evidence="2" type="ORF">POM88_029675</name>
</gene>
<reference evidence="2" key="2">
    <citation type="submission" date="2023-05" db="EMBL/GenBank/DDBJ databases">
        <authorList>
            <person name="Schelkunov M.I."/>
        </authorList>
    </citation>
    <scope>NUCLEOTIDE SEQUENCE</scope>
    <source>
        <strain evidence="2">Hsosn_3</strain>
        <tissue evidence="2">Leaf</tissue>
    </source>
</reference>
<evidence type="ECO:0000256" key="1">
    <source>
        <dbReference type="SAM" id="SignalP"/>
    </source>
</evidence>
<accession>A0AAD8HW14</accession>
<protein>
    <submittedName>
        <fullName evidence="2">Uncharacterized protein</fullName>
    </submittedName>
</protein>
<evidence type="ECO:0000313" key="2">
    <source>
        <dbReference type="EMBL" id="KAK1373482.1"/>
    </source>
</evidence>